<feature type="compositionally biased region" description="Polar residues" evidence="1">
    <location>
        <begin position="56"/>
        <end position="73"/>
    </location>
</feature>
<evidence type="ECO:0000313" key="2">
    <source>
        <dbReference type="EMBL" id="KAL0120398.1"/>
    </source>
</evidence>
<reference evidence="2 3" key="1">
    <citation type="submission" date="2023-03" db="EMBL/GenBank/DDBJ databases">
        <title>High recombination rates correlate with genetic variation in Cardiocondyla obscurior ants.</title>
        <authorList>
            <person name="Errbii M."/>
        </authorList>
    </citation>
    <scope>NUCLEOTIDE SEQUENCE [LARGE SCALE GENOMIC DNA]</scope>
    <source>
        <strain evidence="2">Alpha-2009</strain>
        <tissue evidence="2">Whole body</tissue>
    </source>
</reference>
<feature type="region of interest" description="Disordered" evidence="1">
    <location>
        <begin position="24"/>
        <end position="119"/>
    </location>
</feature>
<accession>A0AAW2FYD5</accession>
<keyword evidence="3" id="KW-1185">Reference proteome</keyword>
<gene>
    <name evidence="2" type="ORF">PUN28_008226</name>
</gene>
<protein>
    <submittedName>
        <fullName evidence="2">Uncharacterized protein</fullName>
    </submittedName>
</protein>
<dbReference type="EMBL" id="JADYXP020000007">
    <property type="protein sequence ID" value="KAL0120398.1"/>
    <property type="molecule type" value="Genomic_DNA"/>
</dbReference>
<dbReference type="Proteomes" id="UP001430953">
    <property type="component" value="Unassembled WGS sequence"/>
</dbReference>
<name>A0AAW2FYD5_9HYME</name>
<evidence type="ECO:0000313" key="3">
    <source>
        <dbReference type="Proteomes" id="UP001430953"/>
    </source>
</evidence>
<comment type="caution">
    <text evidence="2">The sequence shown here is derived from an EMBL/GenBank/DDBJ whole genome shotgun (WGS) entry which is preliminary data.</text>
</comment>
<feature type="compositionally biased region" description="Acidic residues" evidence="1">
    <location>
        <begin position="107"/>
        <end position="119"/>
    </location>
</feature>
<evidence type="ECO:0000256" key="1">
    <source>
        <dbReference type="SAM" id="MobiDB-lite"/>
    </source>
</evidence>
<sequence>MATNGFYDDEIFNLCEMEGPVLEVQALSKPSNHDGEENEPAAAQKQPPSRREKNVARQQPPSRCEKNIQQQPFPGQKKTARRHPDNRLIIIKRDVTGHASPLQESENKEEEEEEHPVGN</sequence>
<organism evidence="2 3">
    <name type="scientific">Cardiocondyla obscurior</name>
    <dbReference type="NCBI Taxonomy" id="286306"/>
    <lineage>
        <taxon>Eukaryota</taxon>
        <taxon>Metazoa</taxon>
        <taxon>Ecdysozoa</taxon>
        <taxon>Arthropoda</taxon>
        <taxon>Hexapoda</taxon>
        <taxon>Insecta</taxon>
        <taxon>Pterygota</taxon>
        <taxon>Neoptera</taxon>
        <taxon>Endopterygota</taxon>
        <taxon>Hymenoptera</taxon>
        <taxon>Apocrita</taxon>
        <taxon>Aculeata</taxon>
        <taxon>Formicoidea</taxon>
        <taxon>Formicidae</taxon>
        <taxon>Myrmicinae</taxon>
        <taxon>Cardiocondyla</taxon>
    </lineage>
</organism>
<dbReference type="AlphaFoldDB" id="A0AAW2FYD5"/>
<proteinExistence type="predicted"/>
<feature type="compositionally biased region" description="Basic and acidic residues" evidence="1">
    <location>
        <begin position="82"/>
        <end position="96"/>
    </location>
</feature>